<dbReference type="EMBL" id="JAESIY010000008">
    <property type="protein sequence ID" value="MBL3657405.1"/>
    <property type="molecule type" value="Genomic_DNA"/>
</dbReference>
<feature type="non-terminal residue" evidence="1">
    <location>
        <position position="1"/>
    </location>
</feature>
<gene>
    <name evidence="1" type="ORF">JL102_14755</name>
</gene>
<proteinExistence type="predicted"/>
<comment type="caution">
    <text evidence="1">The sequence shown here is derived from an EMBL/GenBank/DDBJ whole genome shotgun (WGS) entry which is preliminary data.</text>
</comment>
<name>A0A937FAP7_9BACT</name>
<dbReference type="Pfam" id="PF13585">
    <property type="entry name" value="CHU_C"/>
    <property type="match status" value="1"/>
</dbReference>
<evidence type="ECO:0000313" key="2">
    <source>
        <dbReference type="Proteomes" id="UP000659388"/>
    </source>
</evidence>
<organism evidence="1 2">
    <name type="scientific">Fulvivirga sediminis</name>
    <dbReference type="NCBI Taxonomy" id="2803949"/>
    <lineage>
        <taxon>Bacteria</taxon>
        <taxon>Pseudomonadati</taxon>
        <taxon>Bacteroidota</taxon>
        <taxon>Cytophagia</taxon>
        <taxon>Cytophagales</taxon>
        <taxon>Fulvivirgaceae</taxon>
        <taxon>Fulvivirga</taxon>
    </lineage>
</organism>
<protein>
    <submittedName>
        <fullName evidence="1">Gliding motility-associated C-terminal domain-containing protein</fullName>
    </submittedName>
</protein>
<reference evidence="1" key="1">
    <citation type="submission" date="2021-01" db="EMBL/GenBank/DDBJ databases">
        <title>Fulvivirga kasyanovii gen. nov., sp nov., a novel member of the phylum Bacteroidetes isolated from seawater in a mussel farm.</title>
        <authorList>
            <person name="Zhao L.-H."/>
            <person name="Wang Z.-J."/>
        </authorList>
    </citation>
    <scope>NUCLEOTIDE SEQUENCE</scope>
    <source>
        <strain evidence="1">2943</strain>
    </source>
</reference>
<dbReference type="InterPro" id="IPR013783">
    <property type="entry name" value="Ig-like_fold"/>
</dbReference>
<dbReference type="AlphaFoldDB" id="A0A937FAP7"/>
<accession>A0A937FAP7</accession>
<dbReference type="Gene3D" id="2.60.40.10">
    <property type="entry name" value="Immunoglobulins"/>
    <property type="match status" value="1"/>
</dbReference>
<evidence type="ECO:0000313" key="1">
    <source>
        <dbReference type="EMBL" id="MBL3657405.1"/>
    </source>
</evidence>
<keyword evidence="2" id="KW-1185">Reference proteome</keyword>
<dbReference type="RefSeq" id="WP_202245202.1">
    <property type="nucleotide sequence ID" value="NZ_JAESIY010000008.1"/>
</dbReference>
<dbReference type="Proteomes" id="UP000659388">
    <property type="component" value="Unassembled WGS sequence"/>
</dbReference>
<sequence>GTYEITVTDNDTGCTGFASINVNSNPGVGIALSSSNGPSSCGASDGSITLSFTNVPDGIYTINYAAGAFNNVTVTSSEATISGLPAGVYNDLSITVGACTSTQDVDVNLSDPVNFTLNVAGGNITTCGGNEGFVNLTITGGSGNFTYSWVGPNGFASTTEDIASLDEPGTYTVFVNDINSGCSAAATYTVTEPSGCSGGGGECATVRITPNTTPATCTNSDGSIYFDISPSTPLVNNTGVIISISGPESRTNVNDPQFNNLPIGIYDFEIQYGDISCVKKGQVTIDQSGTVGVPVATNVVGAACFGDEGTMNLDVPGETGNVLQWSLDGFNWTSFVAGGQISVPVGPAPTFEQVIAVRRSAADPCNASITVVIGNQHNEIQFTSTSHPVSDCENSDGYITIESIPTGGSNPSGQWEVAVTNGVTPSSYGTLQVGSPVFGAESLSPGNYTLFVRDESGCVVSEDVEITAPGQVNIEDVATNSPSCAKGGKNGYIKFKVGNRGAVPGPYVLIVTSGSDESEIFYQDNDYDGREVEISNLIAGVYNVTIDPANSQYCPNKKSYTLGGQKAVSFEYELGCSGDSDFTRSLELYNVKGEPDLDYKLRILDSRGDEQDNWIFRVNSTTGQPSGSFDITLRNSEEYILILEQEDVTCTMKSDPVSVIVPGPMTAQIGQVTESLPDRYTGSFEVIKFGGGIPGYMTQIELDSAAVPGQSFSTNYEEVKVNNNFEYEMLYEDIPAGRYLVEVTDSLGCILELVARVPLNTDVFVPNIFTPNGDALNPTFYVRNIPSDVEAELVITNRWGNIIYQTDNYRNDWEAEDTPDGVYFYKLDIDGELYTGWVEVIRGHP</sequence>